<dbReference type="AlphaFoldDB" id="W5MQG0"/>
<evidence type="ECO:0000313" key="4">
    <source>
        <dbReference type="Proteomes" id="UP000018468"/>
    </source>
</evidence>
<feature type="domain" description="C-type lectin" evidence="2">
    <location>
        <begin position="76"/>
        <end position="187"/>
    </location>
</feature>
<dbReference type="KEGG" id="loc:107077557"/>
<dbReference type="PANTHER" id="PTHR22803">
    <property type="entry name" value="MANNOSE, PHOSPHOLIPASE, LECTIN RECEPTOR RELATED"/>
    <property type="match status" value="1"/>
</dbReference>
<dbReference type="Ensembl" id="ENSLOCT00000010634.1">
    <property type="protein sequence ID" value="ENSLOCP00000010619.1"/>
    <property type="gene ID" value="ENSLOCG00000008728.1"/>
</dbReference>
<dbReference type="GO" id="GO:0006955">
    <property type="term" value="P:immune response"/>
    <property type="evidence" value="ECO:0000318"/>
    <property type="project" value="GO_Central"/>
</dbReference>
<dbReference type="CDD" id="cd03590">
    <property type="entry name" value="CLECT_DC-SIGN_like"/>
    <property type="match status" value="1"/>
</dbReference>
<dbReference type="InterPro" id="IPR016186">
    <property type="entry name" value="C-type_lectin-like/link_sf"/>
</dbReference>
<evidence type="ECO:0000313" key="3">
    <source>
        <dbReference type="Ensembl" id="ENSLOCP00000010619.1"/>
    </source>
</evidence>
<dbReference type="SUPFAM" id="SSF56436">
    <property type="entry name" value="C-type lectin-like"/>
    <property type="match status" value="1"/>
</dbReference>
<dbReference type="InParanoid" id="W5MQG0"/>
<dbReference type="FunCoup" id="W5MQG0">
    <property type="interactions" value="1"/>
</dbReference>
<proteinExistence type="predicted"/>
<accession>W5MQG0</accession>
<dbReference type="GO" id="GO:0038187">
    <property type="term" value="F:pattern recognition receptor activity"/>
    <property type="evidence" value="ECO:0000318"/>
    <property type="project" value="GO_Central"/>
</dbReference>
<dbReference type="SMART" id="SM00034">
    <property type="entry name" value="CLECT"/>
    <property type="match status" value="1"/>
</dbReference>
<dbReference type="STRING" id="7918.ENSLOCP00000010619"/>
<dbReference type="GO" id="GO:0009897">
    <property type="term" value="C:external side of plasma membrane"/>
    <property type="evidence" value="ECO:0000318"/>
    <property type="project" value="GO_Central"/>
</dbReference>
<dbReference type="Proteomes" id="UP000018468">
    <property type="component" value="Linkage group LG6"/>
</dbReference>
<dbReference type="Bgee" id="ENSLOCG00000008728">
    <property type="expression patterns" value="Expressed in pharyngeal gill and 7 other cell types or tissues"/>
</dbReference>
<dbReference type="Pfam" id="PF00059">
    <property type="entry name" value="Lectin_C"/>
    <property type="match status" value="1"/>
</dbReference>
<reference evidence="3" key="3">
    <citation type="submission" date="2025-09" db="UniProtKB">
        <authorList>
            <consortium name="Ensembl"/>
        </authorList>
    </citation>
    <scope>IDENTIFICATION</scope>
</reference>
<reference evidence="4" key="1">
    <citation type="submission" date="2011-12" db="EMBL/GenBank/DDBJ databases">
        <title>The Draft Genome of Lepisosteus oculatus.</title>
        <authorList>
            <consortium name="The Broad Institute Genome Assembly &amp; Analysis Group"/>
            <consortium name="Computational R&amp;D Group"/>
            <consortium name="and Sequencing Platform"/>
            <person name="Di Palma F."/>
            <person name="Alfoldi J."/>
            <person name="Johnson J."/>
            <person name="Berlin A."/>
            <person name="Gnerre S."/>
            <person name="Jaffe D."/>
            <person name="MacCallum I."/>
            <person name="Young S."/>
            <person name="Walker B.J."/>
            <person name="Lander E.S."/>
            <person name="Lindblad-Toh K."/>
        </authorList>
    </citation>
    <scope>NUCLEOTIDE SEQUENCE [LARGE SCALE GENOMIC DNA]</scope>
</reference>
<dbReference type="PROSITE" id="PS50041">
    <property type="entry name" value="C_TYPE_LECTIN_2"/>
    <property type="match status" value="1"/>
</dbReference>
<protein>
    <submittedName>
        <fullName evidence="3">CD209 antigen-like protein E</fullName>
    </submittedName>
</protein>
<dbReference type="InterPro" id="IPR050111">
    <property type="entry name" value="C-type_lectin/snaclec_domain"/>
</dbReference>
<dbReference type="eggNOG" id="KOG4297">
    <property type="taxonomic scope" value="Eukaryota"/>
</dbReference>
<evidence type="ECO:0000256" key="1">
    <source>
        <dbReference type="ARBA" id="ARBA00022734"/>
    </source>
</evidence>
<dbReference type="InterPro" id="IPR001304">
    <property type="entry name" value="C-type_lectin-like"/>
</dbReference>
<keyword evidence="1" id="KW-0430">Lectin</keyword>
<dbReference type="OrthoDB" id="6133475at2759"/>
<evidence type="ECO:0000259" key="2">
    <source>
        <dbReference type="PROSITE" id="PS50041"/>
    </source>
</evidence>
<dbReference type="OMA" id="YWICKKS"/>
<keyword evidence="4" id="KW-1185">Reference proteome</keyword>
<dbReference type="GO" id="GO:0030246">
    <property type="term" value="F:carbohydrate binding"/>
    <property type="evidence" value="ECO:0000318"/>
    <property type="project" value="GO_Central"/>
</dbReference>
<name>W5MQG0_LEPOC</name>
<organism evidence="3 4">
    <name type="scientific">Lepisosteus oculatus</name>
    <name type="common">Spotted gar</name>
    <dbReference type="NCBI Taxonomy" id="7918"/>
    <lineage>
        <taxon>Eukaryota</taxon>
        <taxon>Metazoa</taxon>
        <taxon>Chordata</taxon>
        <taxon>Craniata</taxon>
        <taxon>Vertebrata</taxon>
        <taxon>Euteleostomi</taxon>
        <taxon>Actinopterygii</taxon>
        <taxon>Neopterygii</taxon>
        <taxon>Holostei</taxon>
        <taxon>Semionotiformes</taxon>
        <taxon>Lepisosteidae</taxon>
        <taxon>Lepisosteus</taxon>
    </lineage>
</organism>
<dbReference type="EMBL" id="AHAT01007544">
    <property type="status" value="NOT_ANNOTATED_CDS"/>
    <property type="molecule type" value="Genomic_DNA"/>
</dbReference>
<dbReference type="InterPro" id="IPR016187">
    <property type="entry name" value="CTDL_fold"/>
</dbReference>
<sequence length="190" mass="21503">MDVLLLCFLVSQMSSNLKKFESQLQAQDTQISSALTNWDSRFLTHESQVSSSLNSLSSQLQAQGCTKVCPCDWILFSGSCYYFSKESKDWHRAQQYCVNQASSLAIINNVDELKILSSKISSGYWVGLNDLDSEGRWKWVDRTPVDMSDKYWNAGEPNNVGEEDCGELTNGKINDRMCRSAIPWICEKSI</sequence>
<dbReference type="EMBL" id="AHAT01007543">
    <property type="status" value="NOT_ANNOTATED_CDS"/>
    <property type="molecule type" value="Genomic_DNA"/>
</dbReference>
<dbReference type="InterPro" id="IPR033989">
    <property type="entry name" value="CD209-like_CTLD"/>
</dbReference>
<dbReference type="Gene3D" id="3.10.100.10">
    <property type="entry name" value="Mannose-Binding Protein A, subunit A"/>
    <property type="match status" value="1"/>
</dbReference>
<dbReference type="HOGENOM" id="CLU_049894_7_0_1"/>
<reference evidence="3" key="2">
    <citation type="submission" date="2025-08" db="UniProtKB">
        <authorList>
            <consortium name="Ensembl"/>
        </authorList>
    </citation>
    <scope>IDENTIFICATION</scope>
</reference>
<dbReference type="GeneTree" id="ENSGT01030000234575"/>